<dbReference type="InterPro" id="IPR051016">
    <property type="entry name" value="Diverse_Substrate_AcTransf"/>
</dbReference>
<dbReference type="InterPro" id="IPR000182">
    <property type="entry name" value="GNAT_dom"/>
</dbReference>
<dbReference type="PANTHER" id="PTHR10545:SF29">
    <property type="entry name" value="GH14572P-RELATED"/>
    <property type="match status" value="1"/>
</dbReference>
<evidence type="ECO:0000259" key="3">
    <source>
        <dbReference type="PROSITE" id="PS51186"/>
    </source>
</evidence>
<dbReference type="Gene3D" id="3.40.630.30">
    <property type="match status" value="1"/>
</dbReference>
<name>A0A2W1JLR6_9CYAN</name>
<dbReference type="AlphaFoldDB" id="A0A2W1JLR6"/>
<dbReference type="CDD" id="cd04301">
    <property type="entry name" value="NAT_SF"/>
    <property type="match status" value="1"/>
</dbReference>
<dbReference type="EC" id="2.3.1.57" evidence="4"/>
<dbReference type="PROSITE" id="PS51186">
    <property type="entry name" value="GNAT"/>
    <property type="match status" value="1"/>
</dbReference>
<evidence type="ECO:0000313" key="5">
    <source>
        <dbReference type="Proteomes" id="UP000248857"/>
    </source>
</evidence>
<sequence length="167" mass="18693">MTLKIRPALANDIPLIDAYIRKKSEFDRAVGAYQGVLGVTPDKLQQTLFGAVPFAYVLFSELNDSPVGFALYGFRYSSFAGQPSIWLDDLYIDEMQRSQGAGAALMHHLAQIAQEYNCTHLAWTADARNIRGLQFYDRISATVTEQRGTRCFLSWAPKVGDRAKSHN</sequence>
<reference evidence="4 5" key="1">
    <citation type="journal article" date="2018" name="Sci. Rep.">
        <title>A novel species of the marine cyanobacterium Acaryochloris with a unique pigment content and lifestyle.</title>
        <authorList>
            <person name="Partensky F."/>
            <person name="Six C."/>
            <person name="Ratin M."/>
            <person name="Garczarek L."/>
            <person name="Vaulot D."/>
            <person name="Probert I."/>
            <person name="Calteau A."/>
            <person name="Gourvil P."/>
            <person name="Marie D."/>
            <person name="Grebert T."/>
            <person name="Bouchier C."/>
            <person name="Le Panse S."/>
            <person name="Gachenot M."/>
            <person name="Rodriguez F."/>
            <person name="Garrido J.L."/>
        </authorList>
    </citation>
    <scope>NUCLEOTIDE SEQUENCE [LARGE SCALE GENOMIC DNA]</scope>
    <source>
        <strain evidence="4 5">RCC1774</strain>
    </source>
</reference>
<comment type="caution">
    <text evidence="4">The sequence shown here is derived from an EMBL/GenBank/DDBJ whole genome shotgun (WGS) entry which is preliminary data.</text>
</comment>
<dbReference type="InterPro" id="IPR016181">
    <property type="entry name" value="Acyl_CoA_acyltransferase"/>
</dbReference>
<dbReference type="SUPFAM" id="SSF55729">
    <property type="entry name" value="Acyl-CoA N-acyltransferases (Nat)"/>
    <property type="match status" value="1"/>
</dbReference>
<keyword evidence="2 4" id="KW-0012">Acyltransferase</keyword>
<accession>A0A2W1JLR6</accession>
<dbReference type="PANTHER" id="PTHR10545">
    <property type="entry name" value="DIAMINE N-ACETYLTRANSFERASE"/>
    <property type="match status" value="1"/>
</dbReference>
<dbReference type="GO" id="GO:0004145">
    <property type="term" value="F:diamine N-acetyltransferase activity"/>
    <property type="evidence" value="ECO:0007669"/>
    <property type="project" value="UniProtKB-EC"/>
</dbReference>
<evidence type="ECO:0000313" key="4">
    <source>
        <dbReference type="EMBL" id="PZD71822.1"/>
    </source>
</evidence>
<keyword evidence="1 4" id="KW-0808">Transferase</keyword>
<protein>
    <submittedName>
        <fullName evidence="4">Spermine/spermidine acetyltransferase</fullName>
        <ecNumber evidence="4">2.3.1.57</ecNumber>
    </submittedName>
</protein>
<proteinExistence type="predicted"/>
<dbReference type="EMBL" id="PQWO01000014">
    <property type="protein sequence ID" value="PZD71822.1"/>
    <property type="molecule type" value="Genomic_DNA"/>
</dbReference>
<evidence type="ECO:0000256" key="2">
    <source>
        <dbReference type="ARBA" id="ARBA00023315"/>
    </source>
</evidence>
<keyword evidence="5" id="KW-1185">Reference proteome</keyword>
<organism evidence="4 5">
    <name type="scientific">Acaryochloris thomasi RCC1774</name>
    <dbReference type="NCBI Taxonomy" id="1764569"/>
    <lineage>
        <taxon>Bacteria</taxon>
        <taxon>Bacillati</taxon>
        <taxon>Cyanobacteriota</taxon>
        <taxon>Cyanophyceae</taxon>
        <taxon>Acaryochloridales</taxon>
        <taxon>Acaryochloridaceae</taxon>
        <taxon>Acaryochloris</taxon>
        <taxon>Acaryochloris thomasi</taxon>
    </lineage>
</organism>
<dbReference type="OrthoDB" id="9792929at2"/>
<dbReference type="Proteomes" id="UP000248857">
    <property type="component" value="Unassembled WGS sequence"/>
</dbReference>
<dbReference type="RefSeq" id="WP_110987745.1">
    <property type="nucleotide sequence ID" value="NZ_CAWNWM010000014.1"/>
</dbReference>
<feature type="domain" description="N-acetyltransferase" evidence="3">
    <location>
        <begin position="3"/>
        <end position="167"/>
    </location>
</feature>
<dbReference type="Pfam" id="PF00583">
    <property type="entry name" value="Acetyltransf_1"/>
    <property type="match status" value="1"/>
</dbReference>
<gene>
    <name evidence="4" type="primary">bltD</name>
    <name evidence="4" type="ORF">C1752_04523</name>
</gene>
<evidence type="ECO:0000256" key="1">
    <source>
        <dbReference type="ARBA" id="ARBA00022679"/>
    </source>
</evidence>